<reference evidence="3 4" key="1">
    <citation type="submission" date="2016-10" db="EMBL/GenBank/DDBJ databases">
        <authorList>
            <person name="de Groot N.N."/>
        </authorList>
    </citation>
    <scope>NUCLEOTIDE SEQUENCE [LARGE SCALE GENOMIC DNA]</scope>
    <source>
        <strain evidence="3 4">B7-7</strain>
    </source>
</reference>
<name>A0A1H9G9V5_9GAMM</name>
<gene>
    <name evidence="3" type="ORF">SAMN05421693_13417</name>
</gene>
<dbReference type="PANTHER" id="PTHR42954">
    <property type="entry name" value="FE(2+) TRANSPORT PROTEIN A"/>
    <property type="match status" value="1"/>
</dbReference>
<dbReference type="Proteomes" id="UP000199496">
    <property type="component" value="Unassembled WGS sequence"/>
</dbReference>
<dbReference type="SUPFAM" id="SSF50037">
    <property type="entry name" value="C-terminal domain of transcriptional repressors"/>
    <property type="match status" value="1"/>
</dbReference>
<dbReference type="Gene3D" id="2.30.30.90">
    <property type="match status" value="1"/>
</dbReference>
<evidence type="ECO:0000313" key="4">
    <source>
        <dbReference type="Proteomes" id="UP000199496"/>
    </source>
</evidence>
<protein>
    <submittedName>
        <fullName evidence="3">Ferrous iron transport protein A</fullName>
    </submittedName>
</protein>
<dbReference type="OrthoDB" id="9811076at2"/>
<keyword evidence="1" id="KW-0408">Iron</keyword>
<accession>A0A1H9G9V5</accession>
<feature type="domain" description="Ferrous iron transporter FeoA-like" evidence="2">
    <location>
        <begin position="8"/>
        <end position="82"/>
    </location>
</feature>
<sequence>MSCAEPDQTLDQIRPGQSCRILRLTASGSIRQRLLDMGLLPGRRIQLVRLAPLGDPLEVRLDAGDSFVAIRRQEAFHITVTLEACTPSP</sequence>
<dbReference type="STRING" id="867345.SAMN05421693_13417"/>
<evidence type="ECO:0000313" key="3">
    <source>
        <dbReference type="EMBL" id="SEQ46925.1"/>
    </source>
</evidence>
<evidence type="ECO:0000259" key="2">
    <source>
        <dbReference type="SMART" id="SM00899"/>
    </source>
</evidence>
<proteinExistence type="predicted"/>
<organism evidence="3 4">
    <name type="scientific">Ectothiorhodospira magna</name>
    <dbReference type="NCBI Taxonomy" id="867345"/>
    <lineage>
        <taxon>Bacteria</taxon>
        <taxon>Pseudomonadati</taxon>
        <taxon>Pseudomonadota</taxon>
        <taxon>Gammaproteobacteria</taxon>
        <taxon>Chromatiales</taxon>
        <taxon>Ectothiorhodospiraceae</taxon>
        <taxon>Ectothiorhodospira</taxon>
    </lineage>
</organism>
<dbReference type="SMART" id="SM00899">
    <property type="entry name" value="FeoA"/>
    <property type="match status" value="1"/>
</dbReference>
<dbReference type="Pfam" id="PF04023">
    <property type="entry name" value="FeoA"/>
    <property type="match status" value="1"/>
</dbReference>
<dbReference type="InterPro" id="IPR008988">
    <property type="entry name" value="Transcriptional_repressor_C"/>
</dbReference>
<dbReference type="InterPro" id="IPR052713">
    <property type="entry name" value="FeoA"/>
</dbReference>
<dbReference type="AlphaFoldDB" id="A0A1H9G9V5"/>
<dbReference type="RefSeq" id="WP_090209306.1">
    <property type="nucleotide sequence ID" value="NZ_FOFO01000034.1"/>
</dbReference>
<dbReference type="PANTHER" id="PTHR42954:SF2">
    <property type="entry name" value="FE(2+) TRANSPORT PROTEIN A"/>
    <property type="match status" value="1"/>
</dbReference>
<dbReference type="GO" id="GO:0046914">
    <property type="term" value="F:transition metal ion binding"/>
    <property type="evidence" value="ECO:0007669"/>
    <property type="project" value="InterPro"/>
</dbReference>
<dbReference type="InterPro" id="IPR038157">
    <property type="entry name" value="FeoA_core_dom"/>
</dbReference>
<keyword evidence="4" id="KW-1185">Reference proteome</keyword>
<dbReference type="InterPro" id="IPR007167">
    <property type="entry name" value="Fe-transptr_FeoA-like"/>
</dbReference>
<evidence type="ECO:0000256" key="1">
    <source>
        <dbReference type="ARBA" id="ARBA00023004"/>
    </source>
</evidence>
<dbReference type="EMBL" id="FOFO01000034">
    <property type="protein sequence ID" value="SEQ46925.1"/>
    <property type="molecule type" value="Genomic_DNA"/>
</dbReference>